<protein>
    <recommendedName>
        <fullName evidence="2">Protein tyrosine/serine phosphatase</fullName>
    </recommendedName>
</protein>
<dbReference type="InterPro" id="IPR029021">
    <property type="entry name" value="Prot-tyrosine_phosphatase-like"/>
</dbReference>
<accession>A0A3B0SNW1</accession>
<name>A0A3B0SNW1_9ZZZZ</name>
<gene>
    <name evidence="1" type="ORF">MNBD_ALPHA01-1928</name>
</gene>
<evidence type="ECO:0008006" key="2">
    <source>
        <dbReference type="Google" id="ProtNLM"/>
    </source>
</evidence>
<reference evidence="1" key="1">
    <citation type="submission" date="2018-06" db="EMBL/GenBank/DDBJ databases">
        <authorList>
            <person name="Zhirakovskaya E."/>
        </authorList>
    </citation>
    <scope>NUCLEOTIDE SEQUENCE</scope>
</reference>
<organism evidence="1">
    <name type="scientific">hydrothermal vent metagenome</name>
    <dbReference type="NCBI Taxonomy" id="652676"/>
    <lineage>
        <taxon>unclassified sequences</taxon>
        <taxon>metagenomes</taxon>
        <taxon>ecological metagenomes</taxon>
    </lineage>
</organism>
<dbReference type="SUPFAM" id="SSF52799">
    <property type="entry name" value="(Phosphotyrosine protein) phosphatases II"/>
    <property type="match status" value="1"/>
</dbReference>
<dbReference type="AlphaFoldDB" id="A0A3B0SNW1"/>
<sequence>MLGKFLASLSIIILIILPANAHEKGAHEEGKKHVIDLKKEAAIGNMSNVTSLHGTIYMTGQPDEATVGSLKEKGFQVVLNIRGADEGKFDEKAMVTGDGLAYYNVPLLKDGQIQDSAVSKIHAIIKENKGKKILFHCASANRVAGWFGAHLARDMGYETEAAISLAKEAGMTKAGMEKILRDYLDNLSR</sequence>
<dbReference type="EMBL" id="UOEJ01000075">
    <property type="protein sequence ID" value="VAV96545.1"/>
    <property type="molecule type" value="Genomic_DNA"/>
</dbReference>
<evidence type="ECO:0000313" key="1">
    <source>
        <dbReference type="EMBL" id="VAV96545.1"/>
    </source>
</evidence>
<dbReference type="Gene3D" id="3.90.190.10">
    <property type="entry name" value="Protein tyrosine phosphatase superfamily"/>
    <property type="match status" value="1"/>
</dbReference>
<proteinExistence type="predicted"/>